<keyword evidence="22" id="KW-1185">Reference proteome</keyword>
<dbReference type="CDD" id="cd14820">
    <property type="entry name" value="TRAX"/>
    <property type="match status" value="1"/>
</dbReference>
<comment type="subcellular location">
    <subcellularLocation>
        <location evidence="3">Cytoplasm</location>
    </subcellularLocation>
    <subcellularLocation>
        <location evidence="2">Nucleus</location>
    </subcellularLocation>
</comment>
<dbReference type="STRING" id="690307.A0A1L9WJ90"/>
<dbReference type="InterPro" id="IPR016068">
    <property type="entry name" value="Translin_N"/>
</dbReference>
<keyword evidence="7" id="KW-0963">Cytoplasm</keyword>
<dbReference type="Gene3D" id="2.60.120.260">
    <property type="entry name" value="Galactose-binding domain-like"/>
    <property type="match status" value="1"/>
</dbReference>
<dbReference type="Pfam" id="PF17786">
    <property type="entry name" value="Mannosidase_ig"/>
    <property type="match status" value="1"/>
</dbReference>
<dbReference type="InterPro" id="IPR050887">
    <property type="entry name" value="Beta-mannosidase_GH2"/>
</dbReference>
<protein>
    <recommendedName>
        <fullName evidence="14">Beta-mannosidase B</fullName>
        <ecNumber evidence="6">3.2.1.25</ecNumber>
    </recommendedName>
    <alternativeName>
        <fullName evidence="15">Mannanase B</fullName>
    </alternativeName>
</protein>
<evidence type="ECO:0000256" key="5">
    <source>
        <dbReference type="ARBA" id="ARBA00005902"/>
    </source>
</evidence>
<dbReference type="FunFam" id="3.20.20.80:FF:000050">
    <property type="entry name" value="Beta-mannosidase B"/>
    <property type="match status" value="1"/>
</dbReference>
<dbReference type="VEuPathDB" id="FungiDB:ASPACDRAFT_63684"/>
<evidence type="ECO:0000256" key="4">
    <source>
        <dbReference type="ARBA" id="ARBA00004740"/>
    </source>
</evidence>
<dbReference type="InterPro" id="IPR013783">
    <property type="entry name" value="Ig-like_fold"/>
</dbReference>
<dbReference type="PANTHER" id="PTHR43730">
    <property type="entry name" value="BETA-MANNOSIDASE"/>
    <property type="match status" value="1"/>
</dbReference>
<dbReference type="GeneID" id="30977735"/>
<dbReference type="GO" id="GO:0005634">
    <property type="term" value="C:nucleus"/>
    <property type="evidence" value="ECO:0007669"/>
    <property type="project" value="UniProtKB-SubCell"/>
</dbReference>
<keyword evidence="12" id="KW-0624">Polysaccharide degradation</keyword>
<dbReference type="Pfam" id="PF00703">
    <property type="entry name" value="Glyco_hydro_2"/>
    <property type="match status" value="1"/>
</dbReference>
<evidence type="ECO:0000256" key="3">
    <source>
        <dbReference type="ARBA" id="ARBA00004496"/>
    </source>
</evidence>
<name>A0A1L9WJ90_ASPA1</name>
<dbReference type="InterPro" id="IPR017853">
    <property type="entry name" value="GH"/>
</dbReference>
<dbReference type="SUPFAM" id="SSF74784">
    <property type="entry name" value="Translin"/>
    <property type="match status" value="1"/>
</dbReference>
<dbReference type="SUPFAM" id="SSF51445">
    <property type="entry name" value="(Trans)glycosidases"/>
    <property type="match status" value="1"/>
</dbReference>
<dbReference type="GO" id="GO:0004567">
    <property type="term" value="F:beta-mannosidase activity"/>
    <property type="evidence" value="ECO:0007669"/>
    <property type="project" value="UniProtKB-EC"/>
</dbReference>
<evidence type="ECO:0000259" key="18">
    <source>
        <dbReference type="Pfam" id="PF00703"/>
    </source>
</evidence>
<dbReference type="GO" id="GO:0043565">
    <property type="term" value="F:sequence-specific DNA binding"/>
    <property type="evidence" value="ECO:0007669"/>
    <property type="project" value="InterPro"/>
</dbReference>
<evidence type="ECO:0000313" key="21">
    <source>
        <dbReference type="EMBL" id="OJJ96216.1"/>
    </source>
</evidence>
<organism evidence="21 22">
    <name type="scientific">Aspergillus aculeatus (strain ATCC 16872 / CBS 172.66 / WB 5094)</name>
    <dbReference type="NCBI Taxonomy" id="690307"/>
    <lineage>
        <taxon>Eukaryota</taxon>
        <taxon>Fungi</taxon>
        <taxon>Dikarya</taxon>
        <taxon>Ascomycota</taxon>
        <taxon>Pezizomycotina</taxon>
        <taxon>Eurotiomycetes</taxon>
        <taxon>Eurotiomycetidae</taxon>
        <taxon>Eurotiales</taxon>
        <taxon>Aspergillaceae</taxon>
        <taxon>Aspergillus</taxon>
        <taxon>Aspergillus subgen. Circumdati</taxon>
    </lineage>
</organism>
<dbReference type="InterPro" id="IPR041447">
    <property type="entry name" value="Mannosidase_ig"/>
</dbReference>
<dbReference type="InterPro" id="IPR054593">
    <property type="entry name" value="Beta-mannosidase-like_N2"/>
</dbReference>
<sequence length="1085" mass="123044">MFLAHRVDVTEALEAEGDHVLLIDFDCAMLRAKELRDQDPKHNWASFNGDPARLAVRKAQYHWGWDWGPVLMTAGIWRDVRLEVYSARIADLWTDVDLAADHQHVQIDAYAEVDATENSSFRAIFTLSKDGKEIARQVLTPDNKVAKVTFEIDQPSLWWPNGYGDPNLYEVSVFLEKDQIELHHVSKKIGIRTAEVVQRPDKHGKSFFFRINGADVFCGGSCWIPADNLLPSITRERYRSWIELMVAGRQVMIRVWGGGIYEDNNFYEACDELGVLVWQDFMFGCGNYPTWPELLESIEKEAAYNVRRLRHHPSIVLYAGNNEDYQVQESAGLTYDFEDKNPENWLKTDFPARYIYEKLLPEVMDKHSPRTFYHPGSPWGDGKKTSDPTVGDMHQWNVWHGTQEKYQIFDTLGGRFNSEFGMEAFPHLSTINHFVEHEKDKYPQSHVLDFHNKADGHERRIATYLVENLKTATDLETYTYLTQVVQAETMMFGYRGWRRQWGDERHCGGALLWQLNDCWPTISWAIVDYFLRPKPAFYAVARVLAPLAVGVRREHHDWSVTHAQPPKTSKFELWVVSSAQEERTGTVELGFLSINDGQEVREKVVHENITIQPNGTTNLIVDGLIDYKKYPEPHVLAARLWVDGQIVARDVDWPQPFKYLDFSERGLVVEKISETAEQQTLKISAQKPVKCLVFEERDGVKISDSAMDIIPGDDQTVTVRGLKGGDSLNGLSPTQASVQYPNVPIVQISIAIAILSDKPNHPKAEVPHTAEMTSTASALHPLPPSPPPPPPPPPPSPLKPLPSPMAGTKRTWDGQPLESATMTSAAPAPVSVQSMFETFRNELDEHHDRRERLIKTSRDITALSKKIIRTPASPLPAPIATETNQRFTQITHLFESTLPDLATLHRHRYQRQLSGAIQEFIEALSFRHYLTTQTLITMQEVRAHLPEGIPLTEEDYLMGIFDLTGEVMRFAVTGLSTATIDDADHHNTGKREGEGEREGDGKKIHLRPEQSAIVVDLRAMRSAIELLSIPRRHAGSMFRDIGRKTEVMQGSVEKVERAAYGILVRGSERPKGWRPDLGAAGEDSY</sequence>
<evidence type="ECO:0000259" key="19">
    <source>
        <dbReference type="Pfam" id="PF17786"/>
    </source>
</evidence>
<comment type="pathway">
    <text evidence="4">Glycan metabolism; N-glycan degradation.</text>
</comment>
<evidence type="ECO:0000256" key="16">
    <source>
        <dbReference type="ARBA" id="ARBA00053325"/>
    </source>
</evidence>
<evidence type="ECO:0000256" key="10">
    <source>
        <dbReference type="ARBA" id="ARBA00023277"/>
    </source>
</evidence>
<dbReference type="RefSeq" id="XP_020052556.1">
    <property type="nucleotide sequence ID" value="XM_020203921.1"/>
</dbReference>
<dbReference type="OrthoDB" id="2866996at2759"/>
<dbReference type="GO" id="GO:0006516">
    <property type="term" value="P:glycoprotein catabolic process"/>
    <property type="evidence" value="ECO:0007669"/>
    <property type="project" value="TreeGrafter"/>
</dbReference>
<dbReference type="Pfam" id="PF22666">
    <property type="entry name" value="Glyco_hydro_2_N2"/>
    <property type="match status" value="1"/>
</dbReference>
<feature type="compositionally biased region" description="Pro residues" evidence="17">
    <location>
        <begin position="781"/>
        <end position="803"/>
    </location>
</feature>
<evidence type="ECO:0000256" key="15">
    <source>
        <dbReference type="ARBA" id="ARBA00041614"/>
    </source>
</evidence>
<proteinExistence type="inferred from homology"/>
<comment type="similarity">
    <text evidence="5">Belongs to the translin family.</text>
</comment>
<reference evidence="22" key="1">
    <citation type="journal article" date="2017" name="Genome Biol.">
        <title>Comparative genomics reveals high biological diversity and specific adaptations in the industrially and medically important fungal genus Aspergillus.</title>
        <authorList>
            <person name="de Vries R.P."/>
            <person name="Riley R."/>
            <person name="Wiebenga A."/>
            <person name="Aguilar-Osorio G."/>
            <person name="Amillis S."/>
            <person name="Uchima C.A."/>
            <person name="Anderluh G."/>
            <person name="Asadollahi M."/>
            <person name="Askin M."/>
            <person name="Barry K."/>
            <person name="Battaglia E."/>
            <person name="Bayram O."/>
            <person name="Benocci T."/>
            <person name="Braus-Stromeyer S.A."/>
            <person name="Caldana C."/>
            <person name="Canovas D."/>
            <person name="Cerqueira G.C."/>
            <person name="Chen F."/>
            <person name="Chen W."/>
            <person name="Choi C."/>
            <person name="Clum A."/>
            <person name="Dos Santos R.A."/>
            <person name="Damasio A.R."/>
            <person name="Diallinas G."/>
            <person name="Emri T."/>
            <person name="Fekete E."/>
            <person name="Flipphi M."/>
            <person name="Freyberg S."/>
            <person name="Gallo A."/>
            <person name="Gournas C."/>
            <person name="Habgood R."/>
            <person name="Hainaut M."/>
            <person name="Harispe M.L."/>
            <person name="Henrissat B."/>
            <person name="Hilden K.S."/>
            <person name="Hope R."/>
            <person name="Hossain A."/>
            <person name="Karabika E."/>
            <person name="Karaffa L."/>
            <person name="Karanyi Z."/>
            <person name="Krasevec N."/>
            <person name="Kuo A."/>
            <person name="Kusch H."/>
            <person name="LaButti K."/>
            <person name="Lagendijk E.L."/>
            <person name="Lapidus A."/>
            <person name="Levasseur A."/>
            <person name="Lindquist E."/>
            <person name="Lipzen A."/>
            <person name="Logrieco A.F."/>
            <person name="MacCabe A."/>
            <person name="Maekelae M.R."/>
            <person name="Malavazi I."/>
            <person name="Melin P."/>
            <person name="Meyer V."/>
            <person name="Mielnichuk N."/>
            <person name="Miskei M."/>
            <person name="Molnar A.P."/>
            <person name="Mule G."/>
            <person name="Ngan C.Y."/>
            <person name="Orejas M."/>
            <person name="Orosz E."/>
            <person name="Ouedraogo J.P."/>
            <person name="Overkamp K.M."/>
            <person name="Park H.-S."/>
            <person name="Perrone G."/>
            <person name="Piumi F."/>
            <person name="Punt P.J."/>
            <person name="Ram A.F."/>
            <person name="Ramon A."/>
            <person name="Rauscher S."/>
            <person name="Record E."/>
            <person name="Riano-Pachon D.M."/>
            <person name="Robert V."/>
            <person name="Roehrig J."/>
            <person name="Ruller R."/>
            <person name="Salamov A."/>
            <person name="Salih N.S."/>
            <person name="Samson R.A."/>
            <person name="Sandor E."/>
            <person name="Sanguinetti M."/>
            <person name="Schuetze T."/>
            <person name="Sepcic K."/>
            <person name="Shelest E."/>
            <person name="Sherlock G."/>
            <person name="Sophianopoulou V."/>
            <person name="Squina F.M."/>
            <person name="Sun H."/>
            <person name="Susca A."/>
            <person name="Todd R.B."/>
            <person name="Tsang A."/>
            <person name="Unkles S.E."/>
            <person name="van de Wiele N."/>
            <person name="van Rossen-Uffink D."/>
            <person name="Oliveira J.V."/>
            <person name="Vesth T.C."/>
            <person name="Visser J."/>
            <person name="Yu J.-H."/>
            <person name="Zhou M."/>
            <person name="Andersen M.R."/>
            <person name="Archer D.B."/>
            <person name="Baker S.E."/>
            <person name="Benoit I."/>
            <person name="Brakhage A.A."/>
            <person name="Braus G.H."/>
            <person name="Fischer R."/>
            <person name="Frisvad J.C."/>
            <person name="Goldman G.H."/>
            <person name="Houbraken J."/>
            <person name="Oakley B."/>
            <person name="Pocsi I."/>
            <person name="Scazzocchio C."/>
            <person name="Seiboth B."/>
            <person name="vanKuyk P.A."/>
            <person name="Wortman J."/>
            <person name="Dyer P.S."/>
            <person name="Grigoriev I.V."/>
        </authorList>
    </citation>
    <scope>NUCLEOTIDE SEQUENCE [LARGE SCALE GENOMIC DNA]</scope>
    <source>
        <strain evidence="22">ATCC 16872 / CBS 172.66 / WB 5094</strain>
    </source>
</reference>
<dbReference type="UniPathway" id="UPA00280"/>
<dbReference type="PANTHER" id="PTHR43730:SF1">
    <property type="entry name" value="BETA-MANNOSIDASE"/>
    <property type="match status" value="1"/>
</dbReference>
<evidence type="ECO:0000256" key="9">
    <source>
        <dbReference type="ARBA" id="ARBA00023242"/>
    </source>
</evidence>
<dbReference type="AlphaFoldDB" id="A0A1L9WJ90"/>
<dbReference type="SUPFAM" id="SSF49303">
    <property type="entry name" value="beta-Galactosidase/glucuronidase domain"/>
    <property type="match status" value="2"/>
</dbReference>
<dbReference type="InterPro" id="IPR036156">
    <property type="entry name" value="Beta-gal/glucu_dom_sf"/>
</dbReference>
<dbReference type="Gene3D" id="1.20.58.190">
    <property type="entry name" value="Translin, domain 1"/>
    <property type="match status" value="1"/>
</dbReference>
<dbReference type="FunFam" id="2.60.40.10:FF:001725">
    <property type="entry name" value="Exo-beta-D-glucosaminidase"/>
    <property type="match status" value="1"/>
</dbReference>
<gene>
    <name evidence="21" type="ORF">ASPACDRAFT_63684</name>
</gene>
<feature type="domain" description="Glycoside hydrolase family 2 immunoglobulin-like beta-sandwich" evidence="18">
    <location>
        <begin position="87"/>
        <end position="192"/>
    </location>
</feature>
<comment type="catalytic activity">
    <reaction evidence="1">
        <text>Hydrolysis of terminal, non-reducing beta-D-mannose residues in beta-D-mannosides.</text>
        <dbReference type="EC" id="3.2.1.25"/>
    </reaction>
</comment>
<dbReference type="InterPro" id="IPR016069">
    <property type="entry name" value="Translin_C"/>
</dbReference>
<dbReference type="Gene3D" id="3.20.20.80">
    <property type="entry name" value="Glycosidases"/>
    <property type="match status" value="1"/>
</dbReference>
<keyword evidence="8" id="KW-0378">Hydrolase</keyword>
<evidence type="ECO:0000256" key="1">
    <source>
        <dbReference type="ARBA" id="ARBA00000829"/>
    </source>
</evidence>
<evidence type="ECO:0000256" key="6">
    <source>
        <dbReference type="ARBA" id="ARBA00012754"/>
    </source>
</evidence>
<evidence type="ECO:0000256" key="2">
    <source>
        <dbReference type="ARBA" id="ARBA00004123"/>
    </source>
</evidence>
<evidence type="ECO:0000256" key="12">
    <source>
        <dbReference type="ARBA" id="ARBA00023326"/>
    </source>
</evidence>
<dbReference type="EC" id="3.2.1.25" evidence="6"/>
<keyword evidence="10" id="KW-0119">Carbohydrate metabolism</keyword>
<dbReference type="Proteomes" id="UP000184546">
    <property type="component" value="Unassembled WGS sequence"/>
</dbReference>
<keyword evidence="9" id="KW-0539">Nucleus</keyword>
<dbReference type="SUPFAM" id="SSF49785">
    <property type="entry name" value="Galactose-binding domain-like"/>
    <property type="match status" value="1"/>
</dbReference>
<evidence type="ECO:0000256" key="7">
    <source>
        <dbReference type="ARBA" id="ARBA00022490"/>
    </source>
</evidence>
<dbReference type="OMA" id="QLIQCEA"/>
<dbReference type="Pfam" id="PF01997">
    <property type="entry name" value="Translin"/>
    <property type="match status" value="1"/>
</dbReference>
<evidence type="ECO:0000256" key="13">
    <source>
        <dbReference type="ARBA" id="ARBA00038429"/>
    </source>
</evidence>
<feature type="region of interest" description="Disordered" evidence="17">
    <location>
        <begin position="761"/>
        <end position="814"/>
    </location>
</feature>
<comment type="similarity">
    <text evidence="13">Belongs to the glycosyl hydrolase 2 family. Beta-mannosidase B subfamily.</text>
</comment>
<evidence type="ECO:0000256" key="11">
    <source>
        <dbReference type="ARBA" id="ARBA00023295"/>
    </source>
</evidence>
<feature type="region of interest" description="Disordered" evidence="17">
    <location>
        <begin position="981"/>
        <end position="1004"/>
    </location>
</feature>
<feature type="domain" description="Beta-mannosidase-like galactose-binding" evidence="20">
    <location>
        <begin position="1"/>
        <end position="78"/>
    </location>
</feature>
<dbReference type="Gene3D" id="1.20.58.200">
    <property type="entry name" value="Translin, domain 2"/>
    <property type="match status" value="1"/>
</dbReference>
<dbReference type="InterPro" id="IPR008979">
    <property type="entry name" value="Galactose-bd-like_sf"/>
</dbReference>
<feature type="domain" description="Mannosidase Ig/CBM-like" evidence="19">
    <location>
        <begin position="570"/>
        <end position="659"/>
    </location>
</feature>
<evidence type="ECO:0000256" key="17">
    <source>
        <dbReference type="SAM" id="MobiDB-lite"/>
    </source>
</evidence>
<accession>A0A1L9WJ90</accession>
<dbReference type="InterPro" id="IPR036081">
    <property type="entry name" value="Translin_sf"/>
</dbReference>
<dbReference type="GO" id="GO:0000272">
    <property type="term" value="P:polysaccharide catabolic process"/>
    <property type="evidence" value="ECO:0007669"/>
    <property type="project" value="UniProtKB-KW"/>
</dbReference>
<evidence type="ECO:0000256" key="8">
    <source>
        <dbReference type="ARBA" id="ARBA00022801"/>
    </source>
</evidence>
<comment type="function">
    <text evidence="16">Exoglycosidase that cleaves the single beta-linked mannose residue from the non-reducing end of beta-mannosidic oligosaccharides of various complexity and length. Prefers mannobiose over mannotriose and has no activity against polymeric mannan. Is also severely restricted by galactosyl substitutions at the +1 subsite.</text>
</comment>
<feature type="compositionally biased region" description="Basic and acidic residues" evidence="17">
    <location>
        <begin position="982"/>
        <end position="1004"/>
    </location>
</feature>
<dbReference type="GO" id="GO:0005737">
    <property type="term" value="C:cytoplasm"/>
    <property type="evidence" value="ECO:0007669"/>
    <property type="project" value="UniProtKB-SubCell"/>
</dbReference>
<evidence type="ECO:0000256" key="14">
    <source>
        <dbReference type="ARBA" id="ARBA00041069"/>
    </source>
</evidence>
<dbReference type="InterPro" id="IPR002848">
    <property type="entry name" value="Translin_fam"/>
</dbReference>
<evidence type="ECO:0000259" key="20">
    <source>
        <dbReference type="Pfam" id="PF22666"/>
    </source>
</evidence>
<evidence type="ECO:0000313" key="22">
    <source>
        <dbReference type="Proteomes" id="UP000184546"/>
    </source>
</evidence>
<dbReference type="Gene3D" id="2.60.40.10">
    <property type="entry name" value="Immunoglobulins"/>
    <property type="match status" value="1"/>
</dbReference>
<dbReference type="InterPro" id="IPR006102">
    <property type="entry name" value="Ig-like_GH2"/>
</dbReference>
<keyword evidence="11" id="KW-0326">Glycosidase</keyword>
<dbReference type="EMBL" id="KV878986">
    <property type="protein sequence ID" value="OJJ96216.1"/>
    <property type="molecule type" value="Genomic_DNA"/>
</dbReference>